<keyword evidence="7" id="KW-1185">Reference proteome</keyword>
<dbReference type="Pfam" id="PF00011">
    <property type="entry name" value="HSP20"/>
    <property type="match status" value="1"/>
</dbReference>
<accession>A0A6P5F3J5</accession>
<gene>
    <name evidence="8" type="primary">LOC109710025</name>
</gene>
<dbReference type="Proteomes" id="UP000515123">
    <property type="component" value="Linkage group 5"/>
</dbReference>
<dbReference type="PROSITE" id="PS51203">
    <property type="entry name" value="CS"/>
    <property type="match status" value="1"/>
</dbReference>
<dbReference type="InterPro" id="IPR008978">
    <property type="entry name" value="HSP20-like_chaperone"/>
</dbReference>
<evidence type="ECO:0000256" key="4">
    <source>
        <dbReference type="SAM" id="MobiDB-lite"/>
    </source>
</evidence>
<dbReference type="RefSeq" id="XP_020088028.1">
    <property type="nucleotide sequence ID" value="XM_020232439.1"/>
</dbReference>
<reference evidence="7" key="1">
    <citation type="journal article" date="2015" name="Nat. Genet.">
        <title>The pineapple genome and the evolution of CAM photosynthesis.</title>
        <authorList>
            <person name="Ming R."/>
            <person name="VanBuren R."/>
            <person name="Wai C.M."/>
            <person name="Tang H."/>
            <person name="Schatz M.C."/>
            <person name="Bowers J.E."/>
            <person name="Lyons E."/>
            <person name="Wang M.L."/>
            <person name="Chen J."/>
            <person name="Biggers E."/>
            <person name="Zhang J."/>
            <person name="Huang L."/>
            <person name="Zhang L."/>
            <person name="Miao W."/>
            <person name="Zhang J."/>
            <person name="Ye Z."/>
            <person name="Miao C."/>
            <person name="Lin Z."/>
            <person name="Wang H."/>
            <person name="Zhou H."/>
            <person name="Yim W.C."/>
            <person name="Priest H.D."/>
            <person name="Zheng C."/>
            <person name="Woodhouse M."/>
            <person name="Edger P.P."/>
            <person name="Guyot R."/>
            <person name="Guo H.B."/>
            <person name="Guo H."/>
            <person name="Zheng G."/>
            <person name="Singh R."/>
            <person name="Sharma A."/>
            <person name="Min X."/>
            <person name="Zheng Y."/>
            <person name="Lee H."/>
            <person name="Gurtowski J."/>
            <person name="Sedlazeck F.J."/>
            <person name="Harkess A."/>
            <person name="McKain M.R."/>
            <person name="Liao Z."/>
            <person name="Fang J."/>
            <person name="Liu J."/>
            <person name="Zhang X."/>
            <person name="Zhang Q."/>
            <person name="Hu W."/>
            <person name="Qin Y."/>
            <person name="Wang K."/>
            <person name="Chen L.Y."/>
            <person name="Shirley N."/>
            <person name="Lin Y.R."/>
            <person name="Liu L.Y."/>
            <person name="Hernandez A.G."/>
            <person name="Wright C.L."/>
            <person name="Bulone V."/>
            <person name="Tuskan G.A."/>
            <person name="Heath K."/>
            <person name="Zee F."/>
            <person name="Moore P.H."/>
            <person name="Sunkar R."/>
            <person name="Leebens-Mack J.H."/>
            <person name="Mockler T."/>
            <person name="Bennetzen J.L."/>
            <person name="Freeling M."/>
            <person name="Sankoff D."/>
            <person name="Paterson A.H."/>
            <person name="Zhu X."/>
            <person name="Yang X."/>
            <person name="Smith J.A."/>
            <person name="Cushman J.C."/>
            <person name="Paull R.E."/>
            <person name="Yu Q."/>
        </authorList>
    </citation>
    <scope>NUCLEOTIDE SEQUENCE [LARGE SCALE GENOMIC DNA]</scope>
    <source>
        <strain evidence="7">cv. F153</strain>
    </source>
</reference>
<dbReference type="InterPro" id="IPR031107">
    <property type="entry name" value="Small_HSP"/>
</dbReference>
<evidence type="ECO:0000313" key="7">
    <source>
        <dbReference type="Proteomes" id="UP000515123"/>
    </source>
</evidence>
<feature type="region of interest" description="Disordered" evidence="4">
    <location>
        <begin position="65"/>
        <end position="84"/>
    </location>
</feature>
<reference evidence="8" key="2">
    <citation type="submission" date="2025-08" db="UniProtKB">
        <authorList>
            <consortium name="RefSeq"/>
        </authorList>
    </citation>
    <scope>IDENTIFICATION</scope>
    <source>
        <tissue evidence="8">Leaf</tissue>
    </source>
</reference>
<protein>
    <submittedName>
        <fullName evidence="8">18.1 kDa class I heat shock protein-like</fullName>
    </submittedName>
</protein>
<dbReference type="SUPFAM" id="SSF49764">
    <property type="entry name" value="HSP20-like chaperones"/>
    <property type="match status" value="1"/>
</dbReference>
<dbReference type="PANTHER" id="PTHR11527">
    <property type="entry name" value="HEAT-SHOCK PROTEIN 20 FAMILY MEMBER"/>
    <property type="match status" value="1"/>
</dbReference>
<dbReference type="InterPro" id="IPR002068">
    <property type="entry name" value="A-crystallin/Hsp20_dom"/>
</dbReference>
<comment type="similarity">
    <text evidence="2 3">Belongs to the small heat shock protein (HSP20) family.</text>
</comment>
<evidence type="ECO:0000313" key="8">
    <source>
        <dbReference type="RefSeq" id="XP_020088028.1"/>
    </source>
</evidence>
<dbReference type="Gene3D" id="2.60.40.790">
    <property type="match status" value="1"/>
</dbReference>
<feature type="compositionally biased region" description="Basic and acidic residues" evidence="4">
    <location>
        <begin position="73"/>
        <end position="84"/>
    </location>
</feature>
<organism evidence="7 8">
    <name type="scientific">Ananas comosus</name>
    <name type="common">Pineapple</name>
    <name type="synonym">Ananas ananas</name>
    <dbReference type="NCBI Taxonomy" id="4615"/>
    <lineage>
        <taxon>Eukaryota</taxon>
        <taxon>Viridiplantae</taxon>
        <taxon>Streptophyta</taxon>
        <taxon>Embryophyta</taxon>
        <taxon>Tracheophyta</taxon>
        <taxon>Spermatophyta</taxon>
        <taxon>Magnoliopsida</taxon>
        <taxon>Liliopsida</taxon>
        <taxon>Poales</taxon>
        <taxon>Bromeliaceae</taxon>
        <taxon>Bromelioideae</taxon>
        <taxon>Ananas</taxon>
    </lineage>
</organism>
<dbReference type="CDD" id="cd06472">
    <property type="entry name" value="ACD_ScHsp26_like"/>
    <property type="match status" value="1"/>
</dbReference>
<dbReference type="PROSITE" id="PS01031">
    <property type="entry name" value="SHSP"/>
    <property type="match status" value="1"/>
</dbReference>
<evidence type="ECO:0000256" key="2">
    <source>
        <dbReference type="PROSITE-ProRule" id="PRU00285"/>
    </source>
</evidence>
<proteinExistence type="inferred from homology"/>
<evidence type="ECO:0000259" key="5">
    <source>
        <dbReference type="PROSITE" id="PS01031"/>
    </source>
</evidence>
<dbReference type="AlphaFoldDB" id="A0A6P5F3J5"/>
<evidence type="ECO:0000256" key="3">
    <source>
        <dbReference type="RuleBase" id="RU003616"/>
    </source>
</evidence>
<feature type="domain" description="SHSP" evidence="5">
    <location>
        <begin position="25"/>
        <end position="143"/>
    </location>
</feature>
<dbReference type="OrthoDB" id="1245404at2759"/>
<sequence>MSLFPRMLGLWPWDSARGFPYENVASDDLADAPLDWKETPDAHVIKIDLPGLKKEDVRVEAEDGGVLTVSGDRGARDEAGREGEKWHCAERSAGKFVRRLRLPDNAKVDEAKAKMEDGVLTVTVPKEKKAKKLGVRRVEILGRGDKKGEESKSKEGAVCCRFWP</sequence>
<dbReference type="InterPro" id="IPR007052">
    <property type="entry name" value="CS_dom"/>
</dbReference>
<dbReference type="GeneID" id="109710025"/>
<evidence type="ECO:0000256" key="1">
    <source>
        <dbReference type="ARBA" id="ARBA00023016"/>
    </source>
</evidence>
<evidence type="ECO:0000259" key="6">
    <source>
        <dbReference type="PROSITE" id="PS51203"/>
    </source>
</evidence>
<feature type="domain" description="CS" evidence="6">
    <location>
        <begin position="29"/>
        <end position="139"/>
    </location>
</feature>
<keyword evidence="1" id="KW-0346">Stress response</keyword>
<name>A0A6P5F3J5_ANACO</name>